<dbReference type="Pfam" id="PF03466">
    <property type="entry name" value="LysR_substrate"/>
    <property type="match status" value="1"/>
</dbReference>
<dbReference type="InterPro" id="IPR036390">
    <property type="entry name" value="WH_DNA-bd_sf"/>
</dbReference>
<accession>H5TD01</accession>
<dbReference type="RefSeq" id="WP_006006046.1">
    <property type="nucleotide sequence ID" value="NZ_BAET01000022.1"/>
</dbReference>
<dbReference type="AlphaFoldDB" id="H5TD01"/>
<evidence type="ECO:0000256" key="2">
    <source>
        <dbReference type="ARBA" id="ARBA00023015"/>
    </source>
</evidence>
<dbReference type="FunFam" id="1.10.10.10:FF:000001">
    <property type="entry name" value="LysR family transcriptional regulator"/>
    <property type="match status" value="1"/>
</dbReference>
<evidence type="ECO:0000256" key="3">
    <source>
        <dbReference type="ARBA" id="ARBA00023125"/>
    </source>
</evidence>
<organism evidence="6 7">
    <name type="scientific">Glaciecola punicea ACAM 611</name>
    <dbReference type="NCBI Taxonomy" id="1121923"/>
    <lineage>
        <taxon>Bacteria</taxon>
        <taxon>Pseudomonadati</taxon>
        <taxon>Pseudomonadota</taxon>
        <taxon>Gammaproteobacteria</taxon>
        <taxon>Alteromonadales</taxon>
        <taxon>Alteromonadaceae</taxon>
        <taxon>Glaciecola</taxon>
    </lineage>
</organism>
<comment type="similarity">
    <text evidence="1">Belongs to the LysR transcriptional regulatory family.</text>
</comment>
<evidence type="ECO:0000313" key="7">
    <source>
        <dbReference type="Proteomes" id="UP000053586"/>
    </source>
</evidence>
<evidence type="ECO:0000256" key="1">
    <source>
        <dbReference type="ARBA" id="ARBA00009437"/>
    </source>
</evidence>
<dbReference type="InterPro" id="IPR050176">
    <property type="entry name" value="LTTR"/>
</dbReference>
<reference evidence="6 7" key="2">
    <citation type="journal article" date="2017" name="Antonie Van Leeuwenhoek">
        <title>Rhizobium rhizosphaerae sp. nov., a novel species isolated from rice rhizosphere.</title>
        <authorList>
            <person name="Zhao J.J."/>
            <person name="Zhang J."/>
            <person name="Zhang R.J."/>
            <person name="Zhang C.W."/>
            <person name="Yin H.Q."/>
            <person name="Zhang X.X."/>
        </authorList>
    </citation>
    <scope>NUCLEOTIDE SEQUENCE [LARGE SCALE GENOMIC DNA]</scope>
    <source>
        <strain evidence="6 7">ACAM 611</strain>
    </source>
</reference>
<sequence length="276" mass="30912">MDIRFLVTFIEVSHTRHFGKAAENLHLTPAAVSARIKQVEEYFNVSLFIRHRNNIHLTPAGEKLLPFAIQLAETIKQARIALAQENLAHLACAATPNAAKLIFSSALAQIKSKYNQLILRADIFNLELISRQLHEQSIDLAFSTETVKSSYIESVLLFRQPMYLYSACAAAVFDADTYIHIDWGNDISSRFFSAYPSAKNSVWKTNALDLAVCHLAQNNGSILLPEAYAKALMKEKDLIQIVPEAFDTLPCYLLVLKSNHHPLVTSLVAHFEAAFK</sequence>
<dbReference type="STRING" id="56804.BAE46_11765"/>
<comment type="caution">
    <text evidence="6">The sequence shown here is derived from an EMBL/GenBank/DDBJ whole genome shotgun (WGS) entry which is preliminary data.</text>
</comment>
<dbReference type="InterPro" id="IPR036388">
    <property type="entry name" value="WH-like_DNA-bd_sf"/>
</dbReference>
<dbReference type="Pfam" id="PF00126">
    <property type="entry name" value="HTH_1"/>
    <property type="match status" value="1"/>
</dbReference>
<dbReference type="GO" id="GO:0003677">
    <property type="term" value="F:DNA binding"/>
    <property type="evidence" value="ECO:0007669"/>
    <property type="project" value="UniProtKB-KW"/>
</dbReference>
<evidence type="ECO:0000259" key="5">
    <source>
        <dbReference type="PROSITE" id="PS50931"/>
    </source>
</evidence>
<name>H5TD01_9ALTE</name>
<dbReference type="SUPFAM" id="SSF53850">
    <property type="entry name" value="Periplasmic binding protein-like II"/>
    <property type="match status" value="1"/>
</dbReference>
<dbReference type="GO" id="GO:0003700">
    <property type="term" value="F:DNA-binding transcription factor activity"/>
    <property type="evidence" value="ECO:0007669"/>
    <property type="project" value="InterPro"/>
</dbReference>
<keyword evidence="7" id="KW-1185">Reference proteome</keyword>
<dbReference type="PRINTS" id="PR00039">
    <property type="entry name" value="HTHLYSR"/>
</dbReference>
<proteinExistence type="inferred from homology"/>
<keyword evidence="3" id="KW-0238">DNA-binding</keyword>
<dbReference type="EMBL" id="BAET01000022">
    <property type="protein sequence ID" value="GAB56178.1"/>
    <property type="molecule type" value="Genomic_DNA"/>
</dbReference>
<dbReference type="PROSITE" id="PS50931">
    <property type="entry name" value="HTH_LYSR"/>
    <property type="match status" value="1"/>
</dbReference>
<dbReference type="InterPro" id="IPR005119">
    <property type="entry name" value="LysR_subst-bd"/>
</dbReference>
<reference evidence="6 7" key="1">
    <citation type="journal article" date="2012" name="J. Bacteriol.">
        <title>Genome sequence of proteorhodopsin-containing sea ice bacterium Glaciecola punicea ACAM 611T.</title>
        <authorList>
            <person name="Qin Q.-L."/>
            <person name="Xie B.-B."/>
            <person name="Shu Y.-L."/>
            <person name="Rong J.-C."/>
            <person name="Zhao D.-L."/>
            <person name="Zhang X.-Y."/>
            <person name="Chen X.-L."/>
            <person name="Zhou B.-C."/>
            <person name="Zhanga Y.-Z."/>
        </authorList>
    </citation>
    <scope>NUCLEOTIDE SEQUENCE [LARGE SCALE GENOMIC DNA]</scope>
    <source>
        <strain evidence="6 7">ACAM 611</strain>
    </source>
</reference>
<feature type="domain" description="HTH lysR-type" evidence="5">
    <location>
        <begin position="1"/>
        <end position="58"/>
    </location>
</feature>
<dbReference type="PANTHER" id="PTHR30579">
    <property type="entry name" value="TRANSCRIPTIONAL REGULATOR"/>
    <property type="match status" value="1"/>
</dbReference>
<dbReference type="SUPFAM" id="SSF46785">
    <property type="entry name" value="Winged helix' DNA-binding domain"/>
    <property type="match status" value="1"/>
</dbReference>
<evidence type="ECO:0000313" key="6">
    <source>
        <dbReference type="EMBL" id="GAB56178.1"/>
    </source>
</evidence>
<dbReference type="OrthoDB" id="9786526at2"/>
<evidence type="ECO:0000256" key="4">
    <source>
        <dbReference type="ARBA" id="ARBA00023163"/>
    </source>
</evidence>
<gene>
    <name evidence="6" type="ORF">GPUN_2063</name>
</gene>
<keyword evidence="2" id="KW-0805">Transcription regulation</keyword>
<keyword evidence="4" id="KW-0804">Transcription</keyword>
<dbReference type="eggNOG" id="COG0583">
    <property type="taxonomic scope" value="Bacteria"/>
</dbReference>
<protein>
    <submittedName>
        <fullName evidence="6">Transcriptional regulator</fullName>
    </submittedName>
</protein>
<dbReference type="InterPro" id="IPR000847">
    <property type="entry name" value="LysR_HTH_N"/>
</dbReference>
<dbReference type="Proteomes" id="UP000053586">
    <property type="component" value="Unassembled WGS sequence"/>
</dbReference>
<dbReference type="Gene3D" id="1.10.10.10">
    <property type="entry name" value="Winged helix-like DNA-binding domain superfamily/Winged helix DNA-binding domain"/>
    <property type="match status" value="1"/>
</dbReference>
<dbReference type="PANTHER" id="PTHR30579:SF8">
    <property type="entry name" value="HTH-TYPE TRANSCRIPTIONAL REGULATOR HDFR"/>
    <property type="match status" value="1"/>
</dbReference>